<dbReference type="AlphaFoldDB" id="A0A8S1P9I6"/>
<sequence length="215" mass="25603">MFNTNFNAFFVPHHLFNPYGYQYLIMPQSFSFINQQHFNTQAQTQILENKSSPQPNQSIDDIQKKTYSDTESKLDQTSNQEEIRDTYIQTKQEKKILLKKVQQPNFLVKSTNIQKNYAKAIVSFACRQRNLIQKILGEIRAQEFLKLMNRLRNKLRNIAHITRFTQNEDFLQMFRILGNNFLRKDHVSYIYNSKIQQKSCHIANRTIVKNSLLKY</sequence>
<accession>A0A8S1P9I6</accession>
<keyword evidence="2" id="KW-1185">Reference proteome</keyword>
<comment type="caution">
    <text evidence="1">The sequence shown here is derived from an EMBL/GenBank/DDBJ whole genome shotgun (WGS) entry which is preliminary data.</text>
</comment>
<gene>
    <name evidence="1" type="ORF">PSON_ATCC_30995.1.T0720258</name>
</gene>
<reference evidence="1" key="1">
    <citation type="submission" date="2021-01" db="EMBL/GenBank/DDBJ databases">
        <authorList>
            <consortium name="Genoscope - CEA"/>
            <person name="William W."/>
        </authorList>
    </citation>
    <scope>NUCLEOTIDE SEQUENCE</scope>
</reference>
<dbReference type="Proteomes" id="UP000692954">
    <property type="component" value="Unassembled WGS sequence"/>
</dbReference>
<proteinExistence type="predicted"/>
<evidence type="ECO:0000313" key="2">
    <source>
        <dbReference type="Proteomes" id="UP000692954"/>
    </source>
</evidence>
<evidence type="ECO:0000313" key="1">
    <source>
        <dbReference type="EMBL" id="CAD8099887.1"/>
    </source>
</evidence>
<organism evidence="1 2">
    <name type="scientific">Paramecium sonneborni</name>
    <dbReference type="NCBI Taxonomy" id="65129"/>
    <lineage>
        <taxon>Eukaryota</taxon>
        <taxon>Sar</taxon>
        <taxon>Alveolata</taxon>
        <taxon>Ciliophora</taxon>
        <taxon>Intramacronucleata</taxon>
        <taxon>Oligohymenophorea</taxon>
        <taxon>Peniculida</taxon>
        <taxon>Parameciidae</taxon>
        <taxon>Paramecium</taxon>
    </lineage>
</organism>
<name>A0A8S1P9I6_9CILI</name>
<dbReference type="EMBL" id="CAJJDN010000072">
    <property type="protein sequence ID" value="CAD8099887.1"/>
    <property type="molecule type" value="Genomic_DNA"/>
</dbReference>
<dbReference type="OrthoDB" id="301540at2759"/>
<protein>
    <submittedName>
        <fullName evidence="1">Uncharacterized protein</fullName>
    </submittedName>
</protein>